<dbReference type="RefSeq" id="WP_094095163.1">
    <property type="nucleotide sequence ID" value="NZ_BMHF01000004.1"/>
</dbReference>
<feature type="transmembrane region" description="Helical" evidence="9">
    <location>
        <begin position="135"/>
        <end position="152"/>
    </location>
</feature>
<keyword evidence="12" id="KW-1185">Reference proteome</keyword>
<dbReference type="InterPro" id="IPR036097">
    <property type="entry name" value="HisK_dim/P_sf"/>
</dbReference>
<evidence type="ECO:0000256" key="9">
    <source>
        <dbReference type="SAM" id="Phobius"/>
    </source>
</evidence>
<accession>A0ABQ1FVB4</accession>
<proteinExistence type="predicted"/>
<keyword evidence="6" id="KW-0418">Kinase</keyword>
<dbReference type="InterPro" id="IPR050736">
    <property type="entry name" value="Sensor_HK_Regulatory"/>
</dbReference>
<dbReference type="PRINTS" id="PR00344">
    <property type="entry name" value="BCTRLSENSOR"/>
</dbReference>
<gene>
    <name evidence="11" type="ORF">GCM10010917_16170</name>
</gene>
<dbReference type="CDD" id="cd16922">
    <property type="entry name" value="HATPase_EvgS-ArcB-TorS-like"/>
    <property type="match status" value="1"/>
</dbReference>
<organism evidence="11 12">
    <name type="scientific">Paenibacillus physcomitrellae</name>
    <dbReference type="NCBI Taxonomy" id="1619311"/>
    <lineage>
        <taxon>Bacteria</taxon>
        <taxon>Bacillati</taxon>
        <taxon>Bacillota</taxon>
        <taxon>Bacilli</taxon>
        <taxon>Bacillales</taxon>
        <taxon>Paenibacillaceae</taxon>
        <taxon>Paenibacillus</taxon>
    </lineage>
</organism>
<dbReference type="InterPro" id="IPR005467">
    <property type="entry name" value="His_kinase_dom"/>
</dbReference>
<keyword evidence="9" id="KW-1133">Transmembrane helix</keyword>
<sequence length="474" mass="53159">MNNDIGSSFAINLCILVTIAYLANLGYKYVLVVASGKIKYAVSLLLIFFSAYASMYFGFQLGEDVIFDLRFVPLIIAALSYRKPYTLVFVGVGIGLCRLLFGLNAASMAGCTNIIVLGVVAALLKWWFIRHRTGYIVQAAIFIVVINAINQLDVSLLGVIPFNFYIVHIAPGTLLMGVVLSTGFVFMFRDFQLERRRNQELKETNTLMMRQTEELHKAKIVLEERAKQLMLASQYKSEFLANMSHELRTPLNSIINLAQLISESGSSRESEPGKQTDNETVLYSEIIYKSGQELLQLINDILDLSKVEAGRLEIAAEEISICEIPDLVYLPFELLARRKGLKFEVHRDERLPKTIYTDGQRVQQILRNLLSNAFKFTSQGEVSLTMRKSEQSDLVQGEWIVFEVKDTGIGISEDKHHSIFEAFQQADGTISRKYGGTGLGLSISRDLARLLGGFIRMESKLGLGSTFSLFLPLK</sequence>
<evidence type="ECO:0000256" key="4">
    <source>
        <dbReference type="ARBA" id="ARBA00022679"/>
    </source>
</evidence>
<dbReference type="EMBL" id="BMHF01000004">
    <property type="protein sequence ID" value="GGA31802.1"/>
    <property type="molecule type" value="Genomic_DNA"/>
</dbReference>
<reference evidence="12" key="1">
    <citation type="journal article" date="2019" name="Int. J. Syst. Evol. Microbiol.">
        <title>The Global Catalogue of Microorganisms (GCM) 10K type strain sequencing project: providing services to taxonomists for standard genome sequencing and annotation.</title>
        <authorList>
            <consortium name="The Broad Institute Genomics Platform"/>
            <consortium name="The Broad Institute Genome Sequencing Center for Infectious Disease"/>
            <person name="Wu L."/>
            <person name="Ma J."/>
        </authorList>
    </citation>
    <scope>NUCLEOTIDE SEQUENCE [LARGE SCALE GENOMIC DNA]</scope>
    <source>
        <strain evidence="12">CGMCC 1.15044</strain>
    </source>
</reference>
<keyword evidence="9" id="KW-0812">Transmembrane</keyword>
<dbReference type="Pfam" id="PF00512">
    <property type="entry name" value="HisKA"/>
    <property type="match status" value="1"/>
</dbReference>
<dbReference type="SUPFAM" id="SSF47384">
    <property type="entry name" value="Homodimeric domain of signal transducing histidine kinase"/>
    <property type="match status" value="1"/>
</dbReference>
<dbReference type="SMART" id="SM00388">
    <property type="entry name" value="HisKA"/>
    <property type="match status" value="1"/>
</dbReference>
<feature type="transmembrane region" description="Helical" evidence="9">
    <location>
        <begin position="38"/>
        <end position="59"/>
    </location>
</feature>
<dbReference type="Pfam" id="PF02518">
    <property type="entry name" value="HATPase_c"/>
    <property type="match status" value="1"/>
</dbReference>
<dbReference type="InterPro" id="IPR004358">
    <property type="entry name" value="Sig_transdc_His_kin-like_C"/>
</dbReference>
<feature type="domain" description="Histidine kinase" evidence="10">
    <location>
        <begin position="242"/>
        <end position="474"/>
    </location>
</feature>
<dbReference type="EC" id="2.7.13.3" evidence="2"/>
<protein>
    <recommendedName>
        <fullName evidence="2">histidine kinase</fullName>
        <ecNumber evidence="2">2.7.13.3</ecNumber>
    </recommendedName>
</protein>
<dbReference type="PANTHER" id="PTHR43711:SF26">
    <property type="entry name" value="SENSOR HISTIDINE KINASE RCSC"/>
    <property type="match status" value="1"/>
</dbReference>
<keyword evidence="7" id="KW-0067">ATP-binding</keyword>
<dbReference type="CDD" id="cd00082">
    <property type="entry name" value="HisKA"/>
    <property type="match status" value="1"/>
</dbReference>
<dbReference type="SUPFAM" id="SSF55874">
    <property type="entry name" value="ATPase domain of HSP90 chaperone/DNA topoisomerase II/histidine kinase"/>
    <property type="match status" value="1"/>
</dbReference>
<evidence type="ECO:0000256" key="1">
    <source>
        <dbReference type="ARBA" id="ARBA00000085"/>
    </source>
</evidence>
<evidence type="ECO:0000256" key="3">
    <source>
        <dbReference type="ARBA" id="ARBA00022553"/>
    </source>
</evidence>
<keyword evidence="3" id="KW-0597">Phosphoprotein</keyword>
<evidence type="ECO:0000256" key="7">
    <source>
        <dbReference type="ARBA" id="ARBA00022840"/>
    </source>
</evidence>
<name>A0ABQ1FVB4_9BACL</name>
<keyword evidence="4" id="KW-0808">Transferase</keyword>
<evidence type="ECO:0000256" key="8">
    <source>
        <dbReference type="ARBA" id="ARBA00023012"/>
    </source>
</evidence>
<evidence type="ECO:0000256" key="5">
    <source>
        <dbReference type="ARBA" id="ARBA00022741"/>
    </source>
</evidence>
<feature type="transmembrane region" description="Helical" evidence="9">
    <location>
        <begin position="164"/>
        <end position="188"/>
    </location>
</feature>
<evidence type="ECO:0000313" key="12">
    <source>
        <dbReference type="Proteomes" id="UP000609323"/>
    </source>
</evidence>
<dbReference type="Gene3D" id="1.10.287.130">
    <property type="match status" value="1"/>
</dbReference>
<evidence type="ECO:0000256" key="6">
    <source>
        <dbReference type="ARBA" id="ARBA00022777"/>
    </source>
</evidence>
<dbReference type="PROSITE" id="PS50109">
    <property type="entry name" value="HIS_KIN"/>
    <property type="match status" value="1"/>
</dbReference>
<evidence type="ECO:0000313" key="11">
    <source>
        <dbReference type="EMBL" id="GGA31802.1"/>
    </source>
</evidence>
<comment type="caution">
    <text evidence="11">The sequence shown here is derived from an EMBL/GenBank/DDBJ whole genome shotgun (WGS) entry which is preliminary data.</text>
</comment>
<dbReference type="InterPro" id="IPR003594">
    <property type="entry name" value="HATPase_dom"/>
</dbReference>
<keyword evidence="8" id="KW-0902">Two-component regulatory system</keyword>
<dbReference type="SMART" id="SM00387">
    <property type="entry name" value="HATPase_c"/>
    <property type="match status" value="1"/>
</dbReference>
<keyword evidence="5" id="KW-0547">Nucleotide-binding</keyword>
<dbReference type="InterPro" id="IPR036890">
    <property type="entry name" value="HATPase_C_sf"/>
</dbReference>
<dbReference type="Gene3D" id="3.30.565.10">
    <property type="entry name" value="Histidine kinase-like ATPase, C-terminal domain"/>
    <property type="match status" value="1"/>
</dbReference>
<comment type="catalytic activity">
    <reaction evidence="1">
        <text>ATP + protein L-histidine = ADP + protein N-phospho-L-histidine.</text>
        <dbReference type="EC" id="2.7.13.3"/>
    </reaction>
</comment>
<dbReference type="InterPro" id="IPR003661">
    <property type="entry name" value="HisK_dim/P_dom"/>
</dbReference>
<evidence type="ECO:0000256" key="2">
    <source>
        <dbReference type="ARBA" id="ARBA00012438"/>
    </source>
</evidence>
<feature type="transmembrane region" description="Helical" evidence="9">
    <location>
        <begin position="6"/>
        <end position="26"/>
    </location>
</feature>
<dbReference type="Proteomes" id="UP000609323">
    <property type="component" value="Unassembled WGS sequence"/>
</dbReference>
<keyword evidence="9" id="KW-0472">Membrane</keyword>
<dbReference type="PANTHER" id="PTHR43711">
    <property type="entry name" value="TWO-COMPONENT HISTIDINE KINASE"/>
    <property type="match status" value="1"/>
</dbReference>
<evidence type="ECO:0000259" key="10">
    <source>
        <dbReference type="PROSITE" id="PS50109"/>
    </source>
</evidence>